<gene>
    <name evidence="8" type="ORF">C7389_10574</name>
</gene>
<evidence type="ECO:0000259" key="7">
    <source>
        <dbReference type="PROSITE" id="PS50198"/>
    </source>
</evidence>
<comment type="caution">
    <text evidence="8">The sequence shown here is derived from an EMBL/GenBank/DDBJ whole genome shotgun (WGS) entry which is preliminary data.</text>
</comment>
<keyword evidence="4 6" id="KW-0697">Rotamase</keyword>
<evidence type="ECO:0000313" key="8">
    <source>
        <dbReference type="EMBL" id="TDN53401.1"/>
    </source>
</evidence>
<dbReference type="NCBIfam" id="TIGR02933">
    <property type="entry name" value="nifM_nitrog"/>
    <property type="match status" value="1"/>
</dbReference>
<dbReference type="SUPFAM" id="SSF109998">
    <property type="entry name" value="Triger factor/SurA peptide-binding domain-like"/>
    <property type="match status" value="1"/>
</dbReference>
<dbReference type="InterPro" id="IPR014282">
    <property type="entry name" value="Nitrogen_fix_NifM"/>
</dbReference>
<feature type="domain" description="PpiC" evidence="7">
    <location>
        <begin position="135"/>
        <end position="237"/>
    </location>
</feature>
<dbReference type="SUPFAM" id="SSF54534">
    <property type="entry name" value="FKBP-like"/>
    <property type="match status" value="1"/>
</dbReference>
<dbReference type="InterPro" id="IPR050245">
    <property type="entry name" value="PrsA_foldase"/>
</dbReference>
<comment type="catalytic activity">
    <reaction evidence="1">
        <text>[protein]-peptidylproline (omega=180) = [protein]-peptidylproline (omega=0)</text>
        <dbReference type="Rhea" id="RHEA:16237"/>
        <dbReference type="Rhea" id="RHEA-COMP:10747"/>
        <dbReference type="Rhea" id="RHEA-COMP:10748"/>
        <dbReference type="ChEBI" id="CHEBI:83833"/>
        <dbReference type="ChEBI" id="CHEBI:83834"/>
        <dbReference type="EC" id="5.2.1.8"/>
    </reaction>
</comment>
<evidence type="ECO:0000256" key="5">
    <source>
        <dbReference type="ARBA" id="ARBA00023235"/>
    </source>
</evidence>
<dbReference type="PROSITE" id="PS50198">
    <property type="entry name" value="PPIC_PPIASE_2"/>
    <property type="match status" value="1"/>
</dbReference>
<dbReference type="PANTHER" id="PTHR47245:SF2">
    <property type="entry name" value="PEPTIDYL-PROLYL CIS-TRANS ISOMERASE HP_0175-RELATED"/>
    <property type="match status" value="1"/>
</dbReference>
<reference evidence="8 9" key="1">
    <citation type="submission" date="2019-03" db="EMBL/GenBank/DDBJ databases">
        <title>Genomic Encyclopedia of Type Strains, Phase IV (KMG-IV): sequencing the most valuable type-strain genomes for metagenomic binning, comparative biology and taxonomic classification.</title>
        <authorList>
            <person name="Goeker M."/>
        </authorList>
    </citation>
    <scope>NUCLEOTIDE SEQUENCE [LARGE SCALE GENOMIC DNA]</scope>
    <source>
        <strain evidence="8 9">DSM 12121</strain>
    </source>
</reference>
<evidence type="ECO:0000256" key="4">
    <source>
        <dbReference type="ARBA" id="ARBA00023110"/>
    </source>
</evidence>
<evidence type="ECO:0000313" key="9">
    <source>
        <dbReference type="Proteomes" id="UP000295129"/>
    </source>
</evidence>
<protein>
    <recommendedName>
        <fullName evidence="3">peptidylprolyl isomerase</fullName>
        <ecNumber evidence="3">5.2.1.8</ecNumber>
    </recommendedName>
</protein>
<keyword evidence="5 6" id="KW-0413">Isomerase</keyword>
<dbReference type="GO" id="GO:0003755">
    <property type="term" value="F:peptidyl-prolyl cis-trans isomerase activity"/>
    <property type="evidence" value="ECO:0007669"/>
    <property type="project" value="UniProtKB-KW"/>
</dbReference>
<evidence type="ECO:0000256" key="2">
    <source>
        <dbReference type="ARBA" id="ARBA00007656"/>
    </source>
</evidence>
<organism evidence="8 9">
    <name type="scientific">Azoarcus indigens</name>
    <dbReference type="NCBI Taxonomy" id="29545"/>
    <lineage>
        <taxon>Bacteria</taxon>
        <taxon>Pseudomonadati</taxon>
        <taxon>Pseudomonadota</taxon>
        <taxon>Betaproteobacteria</taxon>
        <taxon>Rhodocyclales</taxon>
        <taxon>Zoogloeaceae</taxon>
        <taxon>Azoarcus</taxon>
    </lineage>
</organism>
<dbReference type="Gene3D" id="3.10.50.40">
    <property type="match status" value="1"/>
</dbReference>
<dbReference type="InterPro" id="IPR046357">
    <property type="entry name" value="PPIase_dom_sf"/>
</dbReference>
<dbReference type="PANTHER" id="PTHR47245">
    <property type="entry name" value="PEPTIDYLPROLYL ISOMERASE"/>
    <property type="match status" value="1"/>
</dbReference>
<dbReference type="RefSeq" id="WP_133589978.1">
    <property type="nucleotide sequence ID" value="NZ_SNVV01000005.1"/>
</dbReference>
<dbReference type="EC" id="5.2.1.8" evidence="3"/>
<name>A0A4R6E698_9RHOO</name>
<dbReference type="InterPro" id="IPR027304">
    <property type="entry name" value="Trigger_fact/SurA_dom_sf"/>
</dbReference>
<dbReference type="Pfam" id="PF00639">
    <property type="entry name" value="Rotamase"/>
    <property type="match status" value="1"/>
</dbReference>
<dbReference type="InterPro" id="IPR023058">
    <property type="entry name" value="PPIase_PpiC_CS"/>
</dbReference>
<dbReference type="PROSITE" id="PS01096">
    <property type="entry name" value="PPIC_PPIASE_1"/>
    <property type="match status" value="1"/>
</dbReference>
<dbReference type="InterPro" id="IPR000297">
    <property type="entry name" value="PPIase_PpiC"/>
</dbReference>
<accession>A0A4R6E698</accession>
<sequence>MSNTAYYELKAALALFGRDASSLEGADRERVQSVARRYVQIEAVVLASDEAQGVCLAPDAVTSSLEEIRGSFPEVEAFNAAMDAVGLNETALSAALQRDLLVEAVLSRVGSRAGEVGRTEAEIFYLNHRERFHSPERRTARHILITVNEDYTDNTRERVQHRIKEIARRLGNKPERFEEQAAKHSECPTALNGGLLGEVPRGHLYPELDEALFALRPGELSAPVESELGFHLVRCDAISPERMLSFEEVADSLCQRLTEERTQRDAKRWLAALLKRQTDTVAAG</sequence>
<proteinExistence type="inferred from homology"/>
<dbReference type="EMBL" id="SNVV01000005">
    <property type="protein sequence ID" value="TDN53401.1"/>
    <property type="molecule type" value="Genomic_DNA"/>
</dbReference>
<dbReference type="Proteomes" id="UP000295129">
    <property type="component" value="Unassembled WGS sequence"/>
</dbReference>
<evidence type="ECO:0000256" key="3">
    <source>
        <dbReference type="ARBA" id="ARBA00013194"/>
    </source>
</evidence>
<evidence type="ECO:0000256" key="1">
    <source>
        <dbReference type="ARBA" id="ARBA00000971"/>
    </source>
</evidence>
<keyword evidence="9" id="KW-1185">Reference proteome</keyword>
<dbReference type="AlphaFoldDB" id="A0A4R6E698"/>
<dbReference type="OrthoDB" id="8717342at2"/>
<evidence type="ECO:0000256" key="6">
    <source>
        <dbReference type="PROSITE-ProRule" id="PRU00278"/>
    </source>
</evidence>
<comment type="similarity">
    <text evidence="2">Belongs to the PpiC/parvulin rotamase family.</text>
</comment>